<comment type="caution">
    <text evidence="1">The sequence shown here is derived from an EMBL/GenBank/DDBJ whole genome shotgun (WGS) entry which is preliminary data.</text>
</comment>
<dbReference type="InterPro" id="IPR022291">
    <property type="entry name" value="Bacteriocin_synth_cyclodeHase"/>
</dbReference>
<keyword evidence="2" id="KW-1185">Reference proteome</keyword>
<evidence type="ECO:0000313" key="1">
    <source>
        <dbReference type="EMBL" id="GAA0283119.1"/>
    </source>
</evidence>
<protein>
    <submittedName>
        <fullName evidence="1">ThiF family adenylyltransferase</fullName>
    </submittedName>
</protein>
<keyword evidence="1" id="KW-0548">Nucleotidyltransferase</keyword>
<dbReference type="RefSeq" id="WP_344654539.1">
    <property type="nucleotide sequence ID" value="NZ_BAAAGX010000046.1"/>
</dbReference>
<dbReference type="InterPro" id="IPR035985">
    <property type="entry name" value="Ubiquitin-activating_enz"/>
</dbReference>
<dbReference type="GO" id="GO:0016779">
    <property type="term" value="F:nucleotidyltransferase activity"/>
    <property type="evidence" value="ECO:0007669"/>
    <property type="project" value="UniProtKB-KW"/>
</dbReference>
<sequence>MRPLLLPALSRLWRDATTLQLGVDPERATVLTAVDAGLATFLTALDGRRSLPEVLATAPAGVAGEQLIQLLVARGAVVDADHLVPRAGATLPPLPPELASALLTHGAAAVDRVRARRHAHVLVRCRGRVGPVIAALLAAGGVGRVVVSGAGVVTPDDVTVGGLRPDDVGRPYLLAAIDAVRRAAPAVETRPGDAAPDFVVLAAGPVPLPADRVRWMSDRVPHLPVLLRDGVAIVGPLVLPGRTACLTCVEAHRRDRDPAWPVLAAQLATDPRPELAETVVISAAAALAATEVIGRLEGVATAALGVTLEVGPPGVPLRQRVWTPHPRCDCLRDGQVGAERATMVR</sequence>
<dbReference type="Gene3D" id="3.40.50.720">
    <property type="entry name" value="NAD(P)-binding Rossmann-like Domain"/>
    <property type="match status" value="1"/>
</dbReference>
<proteinExistence type="predicted"/>
<gene>
    <name evidence="1" type="ORF">GCM10009539_83930</name>
</gene>
<dbReference type="NCBIfam" id="TIGR03882">
    <property type="entry name" value="cyclo_dehyd_2"/>
    <property type="match status" value="1"/>
</dbReference>
<dbReference type="SUPFAM" id="SSF69572">
    <property type="entry name" value="Activating enzymes of the ubiquitin-like proteins"/>
    <property type="match status" value="1"/>
</dbReference>
<reference evidence="2" key="1">
    <citation type="journal article" date="2019" name="Int. J. Syst. Evol. Microbiol.">
        <title>The Global Catalogue of Microorganisms (GCM) 10K type strain sequencing project: providing services to taxonomists for standard genome sequencing and annotation.</title>
        <authorList>
            <consortium name="The Broad Institute Genomics Platform"/>
            <consortium name="The Broad Institute Genome Sequencing Center for Infectious Disease"/>
            <person name="Wu L."/>
            <person name="Ma J."/>
        </authorList>
    </citation>
    <scope>NUCLEOTIDE SEQUENCE [LARGE SCALE GENOMIC DNA]</scope>
    <source>
        <strain evidence="2">JCM 10425</strain>
    </source>
</reference>
<dbReference type="EMBL" id="BAAAGX010000046">
    <property type="protein sequence ID" value="GAA0283119.1"/>
    <property type="molecule type" value="Genomic_DNA"/>
</dbReference>
<keyword evidence="1" id="KW-0808">Transferase</keyword>
<dbReference type="Proteomes" id="UP001500967">
    <property type="component" value="Unassembled WGS sequence"/>
</dbReference>
<name>A0ABP3EX96_9ACTN</name>
<accession>A0ABP3EX96</accession>
<evidence type="ECO:0000313" key="2">
    <source>
        <dbReference type="Proteomes" id="UP001500967"/>
    </source>
</evidence>
<organism evidence="1 2">
    <name type="scientific">Cryptosporangium japonicum</name>
    <dbReference type="NCBI Taxonomy" id="80872"/>
    <lineage>
        <taxon>Bacteria</taxon>
        <taxon>Bacillati</taxon>
        <taxon>Actinomycetota</taxon>
        <taxon>Actinomycetes</taxon>
        <taxon>Cryptosporangiales</taxon>
        <taxon>Cryptosporangiaceae</taxon>
        <taxon>Cryptosporangium</taxon>
    </lineage>
</organism>